<dbReference type="AlphaFoldDB" id="A0A926Z780"/>
<reference evidence="1" key="2">
    <citation type="submission" date="2020-08" db="EMBL/GenBank/DDBJ databases">
        <authorList>
            <person name="Chen M."/>
            <person name="Teng W."/>
            <person name="Zhao L."/>
            <person name="Hu C."/>
            <person name="Zhou Y."/>
            <person name="Han B."/>
            <person name="Song L."/>
            <person name="Shu W."/>
        </authorList>
    </citation>
    <scope>NUCLEOTIDE SEQUENCE</scope>
    <source>
        <strain evidence="1">FACHB-1277</strain>
    </source>
</reference>
<organism evidence="1 2">
    <name type="scientific">Pseudanabaena cinerea FACHB-1277</name>
    <dbReference type="NCBI Taxonomy" id="2949581"/>
    <lineage>
        <taxon>Bacteria</taxon>
        <taxon>Bacillati</taxon>
        <taxon>Cyanobacteriota</taxon>
        <taxon>Cyanophyceae</taxon>
        <taxon>Pseudanabaenales</taxon>
        <taxon>Pseudanabaenaceae</taxon>
        <taxon>Pseudanabaena</taxon>
        <taxon>Pseudanabaena cinerea</taxon>
    </lineage>
</organism>
<proteinExistence type="predicted"/>
<keyword evidence="2" id="KW-1185">Reference proteome</keyword>
<dbReference type="Gene3D" id="3.90.70.10">
    <property type="entry name" value="Cysteine proteinases"/>
    <property type="match status" value="2"/>
</dbReference>
<name>A0A926Z780_9CYAN</name>
<sequence>MANGNNNNGGWLAETERNIDTTNQYSLETVVSKLVPEEIDNEAKNIRIERLIFAEDDNSPTYRRAMRLVPEEEWRAKQGRYRQPPYLIMLFRTEENHEEKVKGLLNKDLFLKESVDLREYFSDVSIQEGMTCTAHAGKALMEYFQNRASNRTNNQLSWRFLYKVTRDLMDVEKDALKQGGATLRDTLRAMVLFGIPPERSDHNWMPKNDKNEFDDNGWLGNEEKRVSPTHQPSAFAFAYAQNYQATKYFRLDKLRENYQKGLLTLDKGKHDIEVGKLTVAQIRIALSSGFPAIFGISDVLLIETLITQEDLNTNNKQDKPKNIKLGQVKITKEILEILSASKETESVKKTESTEESKSSKKPKIGHALVAVGYDDNLEFDNSNDETKPLKGGFLFRDSQGEDWGDKGYGWIPYEYVEKELATDWWSLLNAEWINTSGFGISTDQILGCTPCTAGCSKNCPH</sequence>
<dbReference type="RefSeq" id="WP_190351822.1">
    <property type="nucleotide sequence ID" value="NZ_JACJPY010000052.1"/>
</dbReference>
<dbReference type="EMBL" id="JACJPY010000052">
    <property type="protein sequence ID" value="MBD2151402.1"/>
    <property type="molecule type" value="Genomic_DNA"/>
</dbReference>
<dbReference type="InterPro" id="IPR038765">
    <property type="entry name" value="Papain-like_cys_pep_sf"/>
</dbReference>
<evidence type="ECO:0000313" key="1">
    <source>
        <dbReference type="EMBL" id="MBD2151402.1"/>
    </source>
</evidence>
<accession>A0A926Z780</accession>
<gene>
    <name evidence="1" type="ORF">H6F44_14915</name>
</gene>
<comment type="caution">
    <text evidence="1">The sequence shown here is derived from an EMBL/GenBank/DDBJ whole genome shotgun (WGS) entry which is preliminary data.</text>
</comment>
<dbReference type="Proteomes" id="UP000631421">
    <property type="component" value="Unassembled WGS sequence"/>
</dbReference>
<reference evidence="1" key="1">
    <citation type="journal article" date="2015" name="ISME J.">
        <title>Draft Genome Sequence of Streptomyces incarnatus NRRL8089, which Produces the Nucleoside Antibiotic Sinefungin.</title>
        <authorList>
            <person name="Oshima K."/>
            <person name="Hattori M."/>
            <person name="Shimizu H."/>
            <person name="Fukuda K."/>
            <person name="Nemoto M."/>
            <person name="Inagaki K."/>
            <person name="Tamura T."/>
        </authorList>
    </citation>
    <scope>NUCLEOTIDE SEQUENCE</scope>
    <source>
        <strain evidence="1">FACHB-1277</strain>
    </source>
</reference>
<evidence type="ECO:0000313" key="2">
    <source>
        <dbReference type="Proteomes" id="UP000631421"/>
    </source>
</evidence>
<dbReference type="CDD" id="cd02619">
    <property type="entry name" value="Peptidase_C1"/>
    <property type="match status" value="1"/>
</dbReference>
<dbReference type="SUPFAM" id="SSF54001">
    <property type="entry name" value="Cysteine proteinases"/>
    <property type="match status" value="1"/>
</dbReference>
<protein>
    <submittedName>
        <fullName evidence="1">C1 family peptidase</fullName>
    </submittedName>
</protein>